<dbReference type="PANTHER" id="PTHR14352:SF2">
    <property type="entry name" value="HAUS AUGMIN-LIKE COMPLEX SUBUNIT 7"/>
    <property type="match status" value="1"/>
</dbReference>
<proteinExistence type="predicted"/>
<evidence type="ECO:0000313" key="2">
    <source>
        <dbReference type="Proteomes" id="UP001374579"/>
    </source>
</evidence>
<accession>A0AAN9BAB8</accession>
<evidence type="ECO:0000313" key="1">
    <source>
        <dbReference type="EMBL" id="KAK7102248.1"/>
    </source>
</evidence>
<reference evidence="1 2" key="1">
    <citation type="submission" date="2024-02" db="EMBL/GenBank/DDBJ databases">
        <title>Chromosome-scale genome assembly of the rough periwinkle Littorina saxatilis.</title>
        <authorList>
            <person name="De Jode A."/>
            <person name="Faria R."/>
            <person name="Formenti G."/>
            <person name="Sims Y."/>
            <person name="Smith T.P."/>
            <person name="Tracey A."/>
            <person name="Wood J.M.D."/>
            <person name="Zagrodzka Z.B."/>
            <person name="Johannesson K."/>
            <person name="Butlin R.K."/>
            <person name="Leder E.H."/>
        </authorList>
    </citation>
    <scope>NUCLEOTIDE SEQUENCE [LARGE SCALE GENOMIC DNA]</scope>
    <source>
        <strain evidence="1">Snail1</strain>
        <tissue evidence="1">Muscle</tissue>
    </source>
</reference>
<protein>
    <recommendedName>
        <fullName evidence="3">HAUS augmin-like complex subunit 7</fullName>
    </recommendedName>
</protein>
<dbReference type="GO" id="GO:0031023">
    <property type="term" value="P:microtubule organizing center organization"/>
    <property type="evidence" value="ECO:0007669"/>
    <property type="project" value="TreeGrafter"/>
</dbReference>
<dbReference type="InterPro" id="IPR029711">
    <property type="entry name" value="Haus7-like"/>
</dbReference>
<sequence>MAGVSKQQLVQSLKTRLNALDCPYVDGADDSWITDLVFRPGEPRIRLLQWLLSKYDLKLAELVDNPQAAASGSKMDSRIQRLLYVCSTIGLCKYDDVDLIRGVETSGSSAVKKQTAFFEQLLDVVIINDAAEDPLSKSLLSPGIICESRALEDQVTADCRYMDAVASSHLPAVMLKPTVDLIPHDIRRLLQKNKTDILPDPPSVVKLTEMCQGAEKCLAGRLEALKECEEIETEQSGSHLERASTSLALVLGELSQLVLSFTYCFENEMQPWCDKSMPVLSQLGPAFKRVHHLTTEFSELLQGLHQIHQSHQHLTEGARGHAKAVNNTHSAMLVEASQAAANSFLECVDILENSVQREHSSTSLCSTQLKL</sequence>
<dbReference type="GO" id="GO:0051011">
    <property type="term" value="F:microtubule minus-end binding"/>
    <property type="evidence" value="ECO:0007669"/>
    <property type="project" value="InterPro"/>
</dbReference>
<dbReference type="InterPro" id="IPR010604">
    <property type="entry name" value="Plant_AUG7"/>
</dbReference>
<keyword evidence="2" id="KW-1185">Reference proteome</keyword>
<dbReference type="Pfam" id="PF06694">
    <property type="entry name" value="Plant_NMP1"/>
    <property type="match status" value="1"/>
</dbReference>
<dbReference type="PANTHER" id="PTHR14352">
    <property type="entry name" value="HAUS AUGMIN-LIKE COMPLEX SUBUNIT 7"/>
    <property type="match status" value="1"/>
</dbReference>
<comment type="caution">
    <text evidence="1">The sequence shown here is derived from an EMBL/GenBank/DDBJ whole genome shotgun (WGS) entry which is preliminary data.</text>
</comment>
<dbReference type="AlphaFoldDB" id="A0AAN9BAB8"/>
<name>A0AAN9BAB8_9CAEN</name>
<dbReference type="GO" id="GO:0070652">
    <property type="term" value="C:HAUS complex"/>
    <property type="evidence" value="ECO:0007669"/>
    <property type="project" value="TreeGrafter"/>
</dbReference>
<gene>
    <name evidence="1" type="ORF">V1264_020493</name>
</gene>
<dbReference type="Proteomes" id="UP001374579">
    <property type="component" value="Unassembled WGS sequence"/>
</dbReference>
<dbReference type="GO" id="GO:0051225">
    <property type="term" value="P:spindle assembly"/>
    <property type="evidence" value="ECO:0007669"/>
    <property type="project" value="TreeGrafter"/>
</dbReference>
<organism evidence="1 2">
    <name type="scientific">Littorina saxatilis</name>
    <dbReference type="NCBI Taxonomy" id="31220"/>
    <lineage>
        <taxon>Eukaryota</taxon>
        <taxon>Metazoa</taxon>
        <taxon>Spiralia</taxon>
        <taxon>Lophotrochozoa</taxon>
        <taxon>Mollusca</taxon>
        <taxon>Gastropoda</taxon>
        <taxon>Caenogastropoda</taxon>
        <taxon>Littorinimorpha</taxon>
        <taxon>Littorinoidea</taxon>
        <taxon>Littorinidae</taxon>
        <taxon>Littorina</taxon>
    </lineage>
</organism>
<dbReference type="EMBL" id="JBAMIC010000010">
    <property type="protein sequence ID" value="KAK7102248.1"/>
    <property type="molecule type" value="Genomic_DNA"/>
</dbReference>
<evidence type="ECO:0008006" key="3">
    <source>
        <dbReference type="Google" id="ProtNLM"/>
    </source>
</evidence>